<dbReference type="Proteomes" id="UP000077266">
    <property type="component" value="Unassembled WGS sequence"/>
</dbReference>
<name>A0A165KS68_EXIGL</name>
<proteinExistence type="predicted"/>
<accession>A0A165KS68</accession>
<reference evidence="1 2" key="1">
    <citation type="journal article" date="2016" name="Mol. Biol. Evol.">
        <title>Comparative Genomics of Early-Diverging Mushroom-Forming Fungi Provides Insights into the Origins of Lignocellulose Decay Capabilities.</title>
        <authorList>
            <person name="Nagy L.G."/>
            <person name="Riley R."/>
            <person name="Tritt A."/>
            <person name="Adam C."/>
            <person name="Daum C."/>
            <person name="Floudas D."/>
            <person name="Sun H."/>
            <person name="Yadav J.S."/>
            <person name="Pangilinan J."/>
            <person name="Larsson K.H."/>
            <person name="Matsuura K."/>
            <person name="Barry K."/>
            <person name="Labutti K."/>
            <person name="Kuo R."/>
            <person name="Ohm R.A."/>
            <person name="Bhattacharya S.S."/>
            <person name="Shirouzu T."/>
            <person name="Yoshinaga Y."/>
            <person name="Martin F.M."/>
            <person name="Grigoriev I.V."/>
            <person name="Hibbett D.S."/>
        </authorList>
    </citation>
    <scope>NUCLEOTIDE SEQUENCE [LARGE SCALE GENOMIC DNA]</scope>
    <source>
        <strain evidence="1 2">HHB12029</strain>
    </source>
</reference>
<protein>
    <recommendedName>
        <fullName evidence="3">F-box domain-containing protein</fullName>
    </recommendedName>
</protein>
<organism evidence="1 2">
    <name type="scientific">Exidia glandulosa HHB12029</name>
    <dbReference type="NCBI Taxonomy" id="1314781"/>
    <lineage>
        <taxon>Eukaryota</taxon>
        <taxon>Fungi</taxon>
        <taxon>Dikarya</taxon>
        <taxon>Basidiomycota</taxon>
        <taxon>Agaricomycotina</taxon>
        <taxon>Agaricomycetes</taxon>
        <taxon>Auriculariales</taxon>
        <taxon>Exidiaceae</taxon>
        <taxon>Exidia</taxon>
    </lineage>
</organism>
<dbReference type="EMBL" id="KV425938">
    <property type="protein sequence ID" value="KZV96784.1"/>
    <property type="molecule type" value="Genomic_DNA"/>
</dbReference>
<sequence>MAVSVRRPHASSVASGYLRTPHVFGSLQTRRHHSEGTIHFTGCHAITRSPRSWAHSRRSQCRRAAAPPCSLTHLTVMQDDRPLGFAYYSALLLNSHRTLVFLLLSRICATNLDHQMLDILPHCAQLRSMVLVSNSFLPLDVVAACPCLNSLTVDTLKTTLDSAVVLKDVRELSCFDPEYWDGDGDGTDYMRMRWEELEPLVPRLPMLRLLRIRTRPLGDSLPNTYLALQDMCRAQRIELTRLGRTEPRFDRF</sequence>
<dbReference type="InParanoid" id="A0A165KS68"/>
<evidence type="ECO:0000313" key="1">
    <source>
        <dbReference type="EMBL" id="KZV96784.1"/>
    </source>
</evidence>
<dbReference type="AlphaFoldDB" id="A0A165KS68"/>
<evidence type="ECO:0000313" key="2">
    <source>
        <dbReference type="Proteomes" id="UP000077266"/>
    </source>
</evidence>
<gene>
    <name evidence="1" type="ORF">EXIGLDRAFT_404166</name>
</gene>
<evidence type="ECO:0008006" key="3">
    <source>
        <dbReference type="Google" id="ProtNLM"/>
    </source>
</evidence>
<keyword evidence="2" id="KW-1185">Reference proteome</keyword>